<organism evidence="2 6">
    <name type="scientific">Natrinema hispanicum</name>
    <dbReference type="NCBI Taxonomy" id="392421"/>
    <lineage>
        <taxon>Archaea</taxon>
        <taxon>Methanobacteriati</taxon>
        <taxon>Methanobacteriota</taxon>
        <taxon>Stenosarchaea group</taxon>
        <taxon>Halobacteria</taxon>
        <taxon>Halobacteriales</taxon>
        <taxon>Natrialbaceae</taxon>
        <taxon>Natrinema</taxon>
    </lineage>
</organism>
<reference evidence="3" key="2">
    <citation type="submission" date="2016-10" db="EMBL/GenBank/DDBJ databases">
        <authorList>
            <person name="de Groot N.N."/>
        </authorList>
    </citation>
    <scope>NUCLEOTIDE SEQUENCE [LARGE SCALE GENOMIC DNA]</scope>
    <source>
        <strain evidence="3">CDM_6</strain>
    </source>
</reference>
<gene>
    <name evidence="1" type="ORF">BDK88_4303</name>
    <name evidence="3" type="ORF">SAMN04488694_12714</name>
    <name evidence="2" type="ORF">SAMN05192552_10743</name>
</gene>
<dbReference type="EMBL" id="SHMP01000010">
    <property type="protein sequence ID" value="RZV05276.1"/>
    <property type="molecule type" value="Genomic_DNA"/>
</dbReference>
<dbReference type="Proteomes" id="UP000291097">
    <property type="component" value="Unassembled WGS sequence"/>
</dbReference>
<accession>A0A1G6YTR6</accession>
<evidence type="ECO:0000313" key="6">
    <source>
        <dbReference type="Proteomes" id="UP000324021"/>
    </source>
</evidence>
<name>A0A1G6YTR6_9EURY</name>
<protein>
    <submittedName>
        <fullName evidence="2">Uncharacterized protein</fullName>
    </submittedName>
</protein>
<evidence type="ECO:0000313" key="3">
    <source>
        <dbReference type="EMBL" id="SEU01888.1"/>
    </source>
</evidence>
<dbReference type="Proteomes" id="UP000199320">
    <property type="component" value="Unassembled WGS sequence"/>
</dbReference>
<evidence type="ECO:0000313" key="1">
    <source>
        <dbReference type="EMBL" id="RZV05276.1"/>
    </source>
</evidence>
<sequence>MRCENCCMTPSPNCTKASEYLPRISMKWILLHLLSSEPPTTLNDVDNCGRLNSMLEETIDGQLLSVFGEFGISLFVVN</sequence>
<evidence type="ECO:0000313" key="5">
    <source>
        <dbReference type="Proteomes" id="UP000291097"/>
    </source>
</evidence>
<evidence type="ECO:0000313" key="4">
    <source>
        <dbReference type="Proteomes" id="UP000199320"/>
    </source>
</evidence>
<dbReference type="EMBL" id="FOIC01000027">
    <property type="protein sequence ID" value="SEU01888.1"/>
    <property type="molecule type" value="Genomic_DNA"/>
</dbReference>
<reference evidence="4 6" key="1">
    <citation type="submission" date="2016-10" db="EMBL/GenBank/DDBJ databases">
        <authorList>
            <person name="Varghese N."/>
            <person name="Submissions S."/>
        </authorList>
    </citation>
    <scope>NUCLEOTIDE SEQUENCE [LARGE SCALE GENOMIC DNA]</scope>
    <source>
        <strain evidence="2 6">CDM_1</strain>
        <strain evidence="4">CDM_6</strain>
    </source>
</reference>
<dbReference type="STRING" id="392421.SAMN04488694_12714"/>
<dbReference type="AlphaFoldDB" id="A0A1G6YTR6"/>
<dbReference type="EMBL" id="FMZP01000074">
    <property type="protein sequence ID" value="SDD93789.1"/>
    <property type="molecule type" value="Genomic_DNA"/>
</dbReference>
<proteinExistence type="predicted"/>
<evidence type="ECO:0000313" key="2">
    <source>
        <dbReference type="EMBL" id="SDD93789.1"/>
    </source>
</evidence>
<reference evidence="1 5" key="3">
    <citation type="submission" date="2019-02" db="EMBL/GenBank/DDBJ databases">
        <title>Genomic Encyclopedia of Archaeal and Bacterial Type Strains, Phase II (KMG-II): from individual species to whole genera.</title>
        <authorList>
            <person name="Goeker M."/>
        </authorList>
    </citation>
    <scope>NUCLEOTIDE SEQUENCE [LARGE SCALE GENOMIC DNA]</scope>
    <source>
        <strain evidence="1 5">DSM 18328</strain>
    </source>
</reference>
<dbReference type="Proteomes" id="UP000324021">
    <property type="component" value="Unassembled WGS sequence"/>
</dbReference>
<keyword evidence="4" id="KW-1185">Reference proteome</keyword>